<keyword evidence="7" id="KW-0472">Membrane</keyword>
<comment type="similarity">
    <text evidence="2">Belongs to the G-protein coupled receptor 1 family.</text>
</comment>
<name>A0A1A6HP77_NEOLE</name>
<reference evidence="10 11" key="1">
    <citation type="submission" date="2016-06" db="EMBL/GenBank/DDBJ databases">
        <title>The Draft Genome Sequence and Annotation of the Desert Woodrat Neotoma lepida.</title>
        <authorList>
            <person name="Campbell M."/>
            <person name="Oakeson K.F."/>
            <person name="Yandell M."/>
            <person name="Halpert J.R."/>
            <person name="Dearing D."/>
        </authorList>
    </citation>
    <scope>NUCLEOTIDE SEQUENCE [LARGE SCALE GENOMIC DNA]</scope>
    <source>
        <strain evidence="10">417</strain>
        <tissue evidence="10">Liver</tissue>
    </source>
</reference>
<dbReference type="Proteomes" id="UP000092124">
    <property type="component" value="Unassembled WGS sequence"/>
</dbReference>
<evidence type="ECO:0000256" key="8">
    <source>
        <dbReference type="ARBA" id="ARBA00023170"/>
    </source>
</evidence>
<evidence type="ECO:0000256" key="5">
    <source>
        <dbReference type="ARBA" id="ARBA00022989"/>
    </source>
</evidence>
<keyword evidence="6" id="KW-0297">G-protein coupled receptor</keyword>
<dbReference type="FunFam" id="1.10.1220.70:FF:000001">
    <property type="entry name" value="Olfactory receptor"/>
    <property type="match status" value="1"/>
</dbReference>
<keyword evidence="9" id="KW-0807">Transducer</keyword>
<evidence type="ECO:0000256" key="3">
    <source>
        <dbReference type="ARBA" id="ARBA00022475"/>
    </source>
</evidence>
<evidence type="ECO:0000256" key="4">
    <source>
        <dbReference type="ARBA" id="ARBA00022692"/>
    </source>
</evidence>
<gene>
    <name evidence="10" type="ORF">A6R68_18142</name>
</gene>
<keyword evidence="11" id="KW-1185">Reference proteome</keyword>
<evidence type="ECO:0000313" key="11">
    <source>
        <dbReference type="Proteomes" id="UP000092124"/>
    </source>
</evidence>
<evidence type="ECO:0000256" key="1">
    <source>
        <dbReference type="ARBA" id="ARBA00004651"/>
    </source>
</evidence>
<dbReference type="GO" id="GO:0004930">
    <property type="term" value="F:G protein-coupled receptor activity"/>
    <property type="evidence" value="ECO:0007669"/>
    <property type="project" value="UniProtKB-KW"/>
</dbReference>
<sequence length="97" mass="11068">MPSLLRKALSVLYTVLTPMVNPIIYSLKNQENSWMKTSIMTSSVPRWLRKIPKHCLPELRALLAIPAFRQVPRRPHGGAVWLCFAHIISACLPSNQY</sequence>
<keyword evidence="4" id="KW-0812">Transmembrane</keyword>
<evidence type="ECO:0000256" key="7">
    <source>
        <dbReference type="ARBA" id="ARBA00023136"/>
    </source>
</evidence>
<evidence type="ECO:0008006" key="12">
    <source>
        <dbReference type="Google" id="ProtNLM"/>
    </source>
</evidence>
<keyword evidence="5" id="KW-1133">Transmembrane helix</keyword>
<organism evidence="10 11">
    <name type="scientific">Neotoma lepida</name>
    <name type="common">Desert woodrat</name>
    <dbReference type="NCBI Taxonomy" id="56216"/>
    <lineage>
        <taxon>Eukaryota</taxon>
        <taxon>Metazoa</taxon>
        <taxon>Chordata</taxon>
        <taxon>Craniata</taxon>
        <taxon>Vertebrata</taxon>
        <taxon>Euteleostomi</taxon>
        <taxon>Mammalia</taxon>
        <taxon>Eutheria</taxon>
        <taxon>Euarchontoglires</taxon>
        <taxon>Glires</taxon>
        <taxon>Rodentia</taxon>
        <taxon>Myomorpha</taxon>
        <taxon>Muroidea</taxon>
        <taxon>Cricetidae</taxon>
        <taxon>Neotominae</taxon>
        <taxon>Neotoma</taxon>
    </lineage>
</organism>
<evidence type="ECO:0000256" key="6">
    <source>
        <dbReference type="ARBA" id="ARBA00023040"/>
    </source>
</evidence>
<dbReference type="EMBL" id="LZPO01019710">
    <property type="protein sequence ID" value="OBS79537.1"/>
    <property type="molecule type" value="Genomic_DNA"/>
</dbReference>
<evidence type="ECO:0000256" key="2">
    <source>
        <dbReference type="ARBA" id="ARBA00010663"/>
    </source>
</evidence>
<comment type="subcellular location">
    <subcellularLocation>
        <location evidence="1">Cell membrane</location>
        <topology evidence="1">Multi-pass membrane protein</topology>
    </subcellularLocation>
</comment>
<accession>A0A1A6HP77</accession>
<evidence type="ECO:0000313" key="10">
    <source>
        <dbReference type="EMBL" id="OBS79537.1"/>
    </source>
</evidence>
<dbReference type="OrthoDB" id="9643866at2759"/>
<keyword evidence="8" id="KW-0675">Receptor</keyword>
<dbReference type="AlphaFoldDB" id="A0A1A6HP77"/>
<evidence type="ECO:0000256" key="9">
    <source>
        <dbReference type="ARBA" id="ARBA00023224"/>
    </source>
</evidence>
<dbReference type="GO" id="GO:0005886">
    <property type="term" value="C:plasma membrane"/>
    <property type="evidence" value="ECO:0007669"/>
    <property type="project" value="UniProtKB-SubCell"/>
</dbReference>
<dbReference type="Gene3D" id="1.10.1220.70">
    <property type="match status" value="1"/>
</dbReference>
<keyword evidence="3" id="KW-1003">Cell membrane</keyword>
<comment type="caution">
    <text evidence="10">The sequence shown here is derived from an EMBL/GenBank/DDBJ whole genome shotgun (WGS) entry which is preliminary data.</text>
</comment>
<proteinExistence type="inferred from homology"/>
<protein>
    <recommendedName>
        <fullName evidence="12">G-protein coupled receptors family 1 profile domain-containing protein</fullName>
    </recommendedName>
</protein>